<organism evidence="1 2">
    <name type="scientific">Rubripirellula reticaptiva</name>
    <dbReference type="NCBI Taxonomy" id="2528013"/>
    <lineage>
        <taxon>Bacteria</taxon>
        <taxon>Pseudomonadati</taxon>
        <taxon>Planctomycetota</taxon>
        <taxon>Planctomycetia</taxon>
        <taxon>Pirellulales</taxon>
        <taxon>Pirellulaceae</taxon>
        <taxon>Rubripirellula</taxon>
    </lineage>
</organism>
<proteinExistence type="predicted"/>
<keyword evidence="2" id="KW-1185">Reference proteome</keyword>
<dbReference type="Proteomes" id="UP000317977">
    <property type="component" value="Unassembled WGS sequence"/>
</dbReference>
<accession>A0A5C6EEC6</accession>
<name>A0A5C6EEC6_9BACT</name>
<protein>
    <recommendedName>
        <fullName evidence="3">Transcription factor zinc-finger domain-containing protein</fullName>
    </recommendedName>
</protein>
<evidence type="ECO:0000313" key="2">
    <source>
        <dbReference type="Proteomes" id="UP000317977"/>
    </source>
</evidence>
<dbReference type="AlphaFoldDB" id="A0A5C6EEC6"/>
<evidence type="ECO:0008006" key="3">
    <source>
        <dbReference type="Google" id="ProtNLM"/>
    </source>
</evidence>
<comment type="caution">
    <text evidence="1">The sequence shown here is derived from an EMBL/GenBank/DDBJ whole genome shotgun (WGS) entry which is preliminary data.</text>
</comment>
<sequence length="113" mass="12269">MPLPDAHCRRHNFVQSCDVCGRPTIIAIEFRGNAVGCRHCGGTFVAAEKALDACEDIVGISNLNESRDKSGEREQRPLTLSTSQKFARLNDIAPLRLAASLLTAISNLFAESI</sequence>
<gene>
    <name evidence="1" type="ORF">Poly59_59840</name>
</gene>
<reference evidence="1 2" key="1">
    <citation type="submission" date="2019-02" db="EMBL/GenBank/DDBJ databases">
        <title>Deep-cultivation of Planctomycetes and their phenomic and genomic characterization uncovers novel biology.</title>
        <authorList>
            <person name="Wiegand S."/>
            <person name="Jogler M."/>
            <person name="Boedeker C."/>
            <person name="Pinto D."/>
            <person name="Vollmers J."/>
            <person name="Rivas-Marin E."/>
            <person name="Kohn T."/>
            <person name="Peeters S.H."/>
            <person name="Heuer A."/>
            <person name="Rast P."/>
            <person name="Oberbeckmann S."/>
            <person name="Bunk B."/>
            <person name="Jeske O."/>
            <person name="Meyerdierks A."/>
            <person name="Storesund J.E."/>
            <person name="Kallscheuer N."/>
            <person name="Luecker S."/>
            <person name="Lage O.M."/>
            <person name="Pohl T."/>
            <person name="Merkel B.J."/>
            <person name="Hornburger P."/>
            <person name="Mueller R.-W."/>
            <person name="Bruemmer F."/>
            <person name="Labrenz M."/>
            <person name="Spormann A.M."/>
            <person name="Op Den Camp H."/>
            <person name="Overmann J."/>
            <person name="Amann R."/>
            <person name="Jetten M.S.M."/>
            <person name="Mascher T."/>
            <person name="Medema M.H."/>
            <person name="Devos D.P."/>
            <person name="Kaster A.-K."/>
            <person name="Ovreas L."/>
            <person name="Rohde M."/>
            <person name="Galperin M.Y."/>
            <person name="Jogler C."/>
        </authorList>
    </citation>
    <scope>NUCLEOTIDE SEQUENCE [LARGE SCALE GENOMIC DNA]</scope>
    <source>
        <strain evidence="1 2">Poly59</strain>
    </source>
</reference>
<dbReference type="EMBL" id="SJPX01000006">
    <property type="protein sequence ID" value="TWU47010.1"/>
    <property type="molecule type" value="Genomic_DNA"/>
</dbReference>
<evidence type="ECO:0000313" key="1">
    <source>
        <dbReference type="EMBL" id="TWU47010.1"/>
    </source>
</evidence>